<proteinExistence type="predicted"/>
<protein>
    <submittedName>
        <fullName evidence="2">Uncharacterized protein</fullName>
    </submittedName>
</protein>
<feature type="transmembrane region" description="Helical" evidence="1">
    <location>
        <begin position="12"/>
        <end position="34"/>
    </location>
</feature>
<keyword evidence="1" id="KW-0472">Membrane</keyword>
<reference evidence="2 3" key="1">
    <citation type="submission" date="2020-08" db="EMBL/GenBank/DDBJ databases">
        <title>Genomic Encyclopedia of Type Strains, Phase IV (KMG-IV): sequencing the most valuable type-strain genomes for metagenomic binning, comparative biology and taxonomic classification.</title>
        <authorList>
            <person name="Goeker M."/>
        </authorList>
    </citation>
    <scope>NUCLEOTIDE SEQUENCE [LARGE SCALE GENOMIC DNA]</scope>
    <source>
        <strain evidence="2 3">DSM 25335</strain>
    </source>
</reference>
<sequence length="103" mass="11148">MKGTLKKVWEIYLGVGAILASSAFISTHLALFLVPGRLYEQSGGEVGTAIWGTIVFYVINCIGAILRAFLWPISLVALLSGQIGFWEFLFPALYGMPSVVSPP</sequence>
<feature type="transmembrane region" description="Helical" evidence="1">
    <location>
        <begin position="46"/>
        <end position="66"/>
    </location>
</feature>
<accession>A0A7W8HXT5</accession>
<dbReference type="EMBL" id="JACHFZ010000002">
    <property type="protein sequence ID" value="MBB5291866.1"/>
    <property type="molecule type" value="Genomic_DNA"/>
</dbReference>
<keyword evidence="3" id="KW-1185">Reference proteome</keyword>
<dbReference type="Proteomes" id="UP000566663">
    <property type="component" value="Unassembled WGS sequence"/>
</dbReference>
<keyword evidence="1" id="KW-0812">Transmembrane</keyword>
<name>A0A7W8HXT5_9CAUL</name>
<dbReference type="AlphaFoldDB" id="A0A7W8HXT5"/>
<evidence type="ECO:0000313" key="2">
    <source>
        <dbReference type="EMBL" id="MBB5291866.1"/>
    </source>
</evidence>
<evidence type="ECO:0000256" key="1">
    <source>
        <dbReference type="SAM" id="Phobius"/>
    </source>
</evidence>
<feature type="transmembrane region" description="Helical" evidence="1">
    <location>
        <begin position="73"/>
        <end position="94"/>
    </location>
</feature>
<keyword evidence="1" id="KW-1133">Transmembrane helix</keyword>
<dbReference type="RefSeq" id="WP_183253674.1">
    <property type="nucleotide sequence ID" value="NZ_BAAAFF010000005.1"/>
</dbReference>
<evidence type="ECO:0000313" key="3">
    <source>
        <dbReference type="Proteomes" id="UP000566663"/>
    </source>
</evidence>
<comment type="caution">
    <text evidence="2">The sequence shown here is derived from an EMBL/GenBank/DDBJ whole genome shotgun (WGS) entry which is preliminary data.</text>
</comment>
<gene>
    <name evidence="2" type="ORF">HNQ67_001380</name>
</gene>
<organism evidence="2 3">
    <name type="scientific">Brevundimonas basaltis</name>
    <dbReference type="NCBI Taxonomy" id="472166"/>
    <lineage>
        <taxon>Bacteria</taxon>
        <taxon>Pseudomonadati</taxon>
        <taxon>Pseudomonadota</taxon>
        <taxon>Alphaproteobacteria</taxon>
        <taxon>Caulobacterales</taxon>
        <taxon>Caulobacteraceae</taxon>
        <taxon>Brevundimonas</taxon>
    </lineage>
</organism>